<comment type="caution">
    <text evidence="1">The sequence shown here is derived from an EMBL/GenBank/DDBJ whole genome shotgun (WGS) entry which is preliminary data.</text>
</comment>
<accession>A0A427N963</accession>
<proteinExistence type="predicted"/>
<dbReference type="Proteomes" id="UP000277279">
    <property type="component" value="Unassembled WGS sequence"/>
</dbReference>
<name>A0A427N963_9HYPH</name>
<organism evidence="1 2">
    <name type="scientific">Rhizobium pisi</name>
    <dbReference type="NCBI Taxonomy" id="574561"/>
    <lineage>
        <taxon>Bacteria</taxon>
        <taxon>Pseudomonadati</taxon>
        <taxon>Pseudomonadota</taxon>
        <taxon>Alphaproteobacteria</taxon>
        <taxon>Hyphomicrobiales</taxon>
        <taxon>Rhizobiaceae</taxon>
        <taxon>Rhizobium/Agrobacterium group</taxon>
        <taxon>Rhizobium</taxon>
    </lineage>
</organism>
<dbReference type="EMBL" id="RJJT01000001">
    <property type="protein sequence ID" value="RSB86590.1"/>
    <property type="molecule type" value="Genomic_DNA"/>
</dbReference>
<protein>
    <submittedName>
        <fullName evidence="1">Uncharacterized protein</fullName>
    </submittedName>
</protein>
<evidence type="ECO:0000313" key="2">
    <source>
        <dbReference type="Proteomes" id="UP000277279"/>
    </source>
</evidence>
<dbReference type="OrthoDB" id="8404452at2"/>
<reference evidence="1 2" key="1">
    <citation type="submission" date="2018-11" db="EMBL/GenBank/DDBJ databases">
        <authorList>
            <person name="Huo Y."/>
        </authorList>
    </citation>
    <scope>NUCLEOTIDE SEQUENCE [LARGE SCALE GENOMIC DNA]</scope>
    <source>
        <strain evidence="1 2">DSM 30132</strain>
    </source>
</reference>
<gene>
    <name evidence="1" type="ORF">EFD55_01355</name>
</gene>
<dbReference type="AlphaFoldDB" id="A0A427N963"/>
<sequence>MRITSRVLVPWHGAELLESAVNAPTEGIGLTSTDPAFFDDADLADGAGFDNGWVCHTTGGT</sequence>
<evidence type="ECO:0000313" key="1">
    <source>
        <dbReference type="EMBL" id="RSB86590.1"/>
    </source>
</evidence>